<dbReference type="EMBL" id="BMHB01000001">
    <property type="protein sequence ID" value="GGI12891.1"/>
    <property type="molecule type" value="Genomic_DNA"/>
</dbReference>
<sequence>MEMILKISYLSIGIGPLIYYFFMGKNKKTNSKPNRKMQILLCSISFLIILLTIYDTFSN</sequence>
<keyword evidence="1" id="KW-1133">Transmembrane helix</keyword>
<reference evidence="3" key="1">
    <citation type="journal article" date="2019" name="Int. J. Syst. Evol. Microbiol.">
        <title>The Global Catalogue of Microorganisms (GCM) 10K type strain sequencing project: providing services to taxonomists for standard genome sequencing and annotation.</title>
        <authorList>
            <consortium name="The Broad Institute Genomics Platform"/>
            <consortium name="The Broad Institute Genome Sequencing Center for Infectious Disease"/>
            <person name="Wu L."/>
            <person name="Ma J."/>
        </authorList>
    </citation>
    <scope>NUCLEOTIDE SEQUENCE [LARGE SCALE GENOMIC DNA]</scope>
    <source>
        <strain evidence="3">CGMCC 1.14993</strain>
    </source>
</reference>
<evidence type="ECO:0000313" key="3">
    <source>
        <dbReference type="Proteomes" id="UP000626244"/>
    </source>
</evidence>
<comment type="caution">
    <text evidence="2">The sequence shown here is derived from an EMBL/GenBank/DDBJ whole genome shotgun (WGS) entry which is preliminary data.</text>
</comment>
<keyword evidence="1" id="KW-0812">Transmembrane</keyword>
<evidence type="ECO:0000256" key="1">
    <source>
        <dbReference type="SAM" id="Phobius"/>
    </source>
</evidence>
<protein>
    <submittedName>
        <fullName evidence="2">Uncharacterized protein</fullName>
    </submittedName>
</protein>
<dbReference type="AlphaFoldDB" id="A0A8J3F122"/>
<accession>A0A8J3F122</accession>
<feature type="transmembrane region" description="Helical" evidence="1">
    <location>
        <begin position="36"/>
        <end position="54"/>
    </location>
</feature>
<feature type="transmembrane region" description="Helical" evidence="1">
    <location>
        <begin position="6"/>
        <end position="24"/>
    </location>
</feature>
<name>A0A8J3F122_9BACI</name>
<gene>
    <name evidence="2" type="ORF">GCM10007380_15180</name>
</gene>
<keyword evidence="1" id="KW-0472">Membrane</keyword>
<dbReference type="Proteomes" id="UP000626244">
    <property type="component" value="Unassembled WGS sequence"/>
</dbReference>
<keyword evidence="3" id="KW-1185">Reference proteome</keyword>
<proteinExistence type="predicted"/>
<evidence type="ECO:0000313" key="2">
    <source>
        <dbReference type="EMBL" id="GGI12891.1"/>
    </source>
</evidence>
<organism evidence="2 3">
    <name type="scientific">Gottfriedia solisilvae</name>
    <dbReference type="NCBI Taxonomy" id="1516104"/>
    <lineage>
        <taxon>Bacteria</taxon>
        <taxon>Bacillati</taxon>
        <taxon>Bacillota</taxon>
        <taxon>Bacilli</taxon>
        <taxon>Bacillales</taxon>
        <taxon>Bacillaceae</taxon>
        <taxon>Gottfriedia</taxon>
    </lineage>
</organism>